<dbReference type="Pfam" id="PF14155">
    <property type="entry name" value="DUF4307"/>
    <property type="match status" value="1"/>
</dbReference>
<accession>A0A6J6EDN5</accession>
<keyword evidence="1" id="KW-0812">Transmembrane</keyword>
<feature type="transmembrane region" description="Helical" evidence="1">
    <location>
        <begin position="23"/>
        <end position="45"/>
    </location>
</feature>
<sequence length="162" mass="18429">MATNRDQWPPHIQQRYPKPGKPWFLVIVAVIFIVVIGAFVSTGISRVINPPLSEKLLAWEVKDKNNVEVIFEITRPIDMDVWCLIRSQDFFMTDLGYAILEFPQDGKTYKQVNYVLKTASEAFTVEVINCDDDPKSSLFPAPQFGIDVQRPQQDPPAINSGF</sequence>
<dbReference type="EMBL" id="CAEZTU010000008">
    <property type="protein sequence ID" value="CAB4572443.1"/>
    <property type="molecule type" value="Genomic_DNA"/>
</dbReference>
<dbReference type="AlphaFoldDB" id="A0A6J6EDN5"/>
<proteinExistence type="predicted"/>
<dbReference type="InterPro" id="IPR025443">
    <property type="entry name" value="DUF4307"/>
</dbReference>
<evidence type="ECO:0000256" key="1">
    <source>
        <dbReference type="SAM" id="Phobius"/>
    </source>
</evidence>
<reference evidence="2" key="1">
    <citation type="submission" date="2020-05" db="EMBL/GenBank/DDBJ databases">
        <authorList>
            <person name="Chiriac C."/>
            <person name="Salcher M."/>
            <person name="Ghai R."/>
            <person name="Kavagutti S V."/>
        </authorList>
    </citation>
    <scope>NUCLEOTIDE SEQUENCE</scope>
</reference>
<keyword evidence="1" id="KW-0472">Membrane</keyword>
<protein>
    <submittedName>
        <fullName evidence="2">Unannotated protein</fullName>
    </submittedName>
</protein>
<keyword evidence="1" id="KW-1133">Transmembrane helix</keyword>
<evidence type="ECO:0000313" key="2">
    <source>
        <dbReference type="EMBL" id="CAB4572443.1"/>
    </source>
</evidence>
<name>A0A6J6EDN5_9ZZZZ</name>
<organism evidence="2">
    <name type="scientific">freshwater metagenome</name>
    <dbReference type="NCBI Taxonomy" id="449393"/>
    <lineage>
        <taxon>unclassified sequences</taxon>
        <taxon>metagenomes</taxon>
        <taxon>ecological metagenomes</taxon>
    </lineage>
</organism>
<gene>
    <name evidence="2" type="ORF">UFOPK1740_00331</name>
</gene>